<comment type="subcellular location">
    <subcellularLocation>
        <location evidence="1 5">Cell membrane</location>
        <topology evidence="1 5">Multi-pass membrane protein</topology>
    </subcellularLocation>
</comment>
<organism evidence="7 8">
    <name type="scientific">Candidatus Entotheonella gemina</name>
    <dbReference type="NCBI Taxonomy" id="1429439"/>
    <lineage>
        <taxon>Bacteria</taxon>
        <taxon>Pseudomonadati</taxon>
        <taxon>Nitrospinota/Tectimicrobiota group</taxon>
        <taxon>Candidatus Tectimicrobiota</taxon>
        <taxon>Candidatus Entotheonellia</taxon>
        <taxon>Candidatus Entotheonellales</taxon>
        <taxon>Candidatus Entotheonellaceae</taxon>
        <taxon>Candidatus Entotheonella</taxon>
    </lineage>
</organism>
<dbReference type="PANTHER" id="PTHR43839:SF3">
    <property type="entry name" value="OLIGOPEPTIDE ABC TRANSPORTER, PERMEASE PROTEIN"/>
    <property type="match status" value="1"/>
</dbReference>
<dbReference type="SUPFAM" id="SSF161098">
    <property type="entry name" value="MetI-like"/>
    <property type="match status" value="1"/>
</dbReference>
<dbReference type="PROSITE" id="PS50928">
    <property type="entry name" value="ABC_TM1"/>
    <property type="match status" value="1"/>
</dbReference>
<feature type="transmembrane region" description="Helical" evidence="5">
    <location>
        <begin position="164"/>
        <end position="192"/>
    </location>
</feature>
<evidence type="ECO:0000256" key="3">
    <source>
        <dbReference type="ARBA" id="ARBA00022989"/>
    </source>
</evidence>
<dbReference type="HOGENOM" id="CLU_028518_1_0_7"/>
<feature type="transmembrane region" description="Helical" evidence="5">
    <location>
        <begin position="228"/>
        <end position="250"/>
    </location>
</feature>
<keyword evidence="8" id="KW-1185">Reference proteome</keyword>
<feature type="transmembrane region" description="Helical" evidence="5">
    <location>
        <begin position="30"/>
        <end position="54"/>
    </location>
</feature>
<evidence type="ECO:0000313" key="8">
    <source>
        <dbReference type="Proteomes" id="UP000019140"/>
    </source>
</evidence>
<evidence type="ECO:0000259" key="6">
    <source>
        <dbReference type="PROSITE" id="PS50928"/>
    </source>
</evidence>
<sequence>MAEETERAAERLYIASQWTLMWWRLRRHRLAILAAIVLAGFYMIAIAAEFFAYADPMASDAKFGSMPPQGIHWFDGWRFRPYVHPVKGVRDLKTFKRVYAPDTDKKIPIRFFAHGYPYKFLGLFPTDRHLIGVQEGKAEGTIFLLGTDVQGRDLWSRLMIATRVSMSIGLVSVALSLLLGILLGGISGFYGGWIDNVIQRVIEVLRSIPTIPLWMGLAAAVPRDWSVIKMYFAITVIISLLGWTELARVVRGRFLSLREEDFVIAAELSGSSRMRIILRHMVPSFLSHIIAATTLALPAMIISETALSFLGLGLRPPAISWGVLLRLAQNINAVAVTPWLLLPSIPVIIAVLAFNFLGDGLRDAADPYG</sequence>
<comment type="similarity">
    <text evidence="5">Belongs to the binding-protein-dependent transport system permease family.</text>
</comment>
<keyword evidence="3 5" id="KW-1133">Transmembrane helix</keyword>
<accession>W4MGN9</accession>
<dbReference type="Pfam" id="PF00528">
    <property type="entry name" value="BPD_transp_1"/>
    <property type="match status" value="1"/>
</dbReference>
<keyword evidence="4 5" id="KW-0472">Membrane</keyword>
<name>W4MGN9_9BACT</name>
<dbReference type="CDD" id="cd06261">
    <property type="entry name" value="TM_PBP2"/>
    <property type="match status" value="1"/>
</dbReference>
<dbReference type="InterPro" id="IPR035906">
    <property type="entry name" value="MetI-like_sf"/>
</dbReference>
<dbReference type="EMBL" id="AZHX01000058">
    <property type="protein sequence ID" value="ETX09106.1"/>
    <property type="molecule type" value="Genomic_DNA"/>
</dbReference>
<evidence type="ECO:0000256" key="1">
    <source>
        <dbReference type="ARBA" id="ARBA00004651"/>
    </source>
</evidence>
<proteinExistence type="inferred from homology"/>
<evidence type="ECO:0000313" key="7">
    <source>
        <dbReference type="EMBL" id="ETX09106.1"/>
    </source>
</evidence>
<evidence type="ECO:0000256" key="2">
    <source>
        <dbReference type="ARBA" id="ARBA00022692"/>
    </source>
</evidence>
<dbReference type="GO" id="GO:0005886">
    <property type="term" value="C:plasma membrane"/>
    <property type="evidence" value="ECO:0007669"/>
    <property type="project" value="UniProtKB-SubCell"/>
</dbReference>
<feature type="domain" description="ABC transmembrane type-1" evidence="6">
    <location>
        <begin position="162"/>
        <end position="358"/>
    </location>
</feature>
<keyword evidence="5" id="KW-0813">Transport</keyword>
<dbReference type="Gene3D" id="1.10.3720.10">
    <property type="entry name" value="MetI-like"/>
    <property type="match status" value="1"/>
</dbReference>
<feature type="transmembrane region" description="Helical" evidence="5">
    <location>
        <begin position="339"/>
        <end position="358"/>
    </location>
</feature>
<dbReference type="AlphaFoldDB" id="W4MGN9"/>
<dbReference type="Proteomes" id="UP000019140">
    <property type="component" value="Unassembled WGS sequence"/>
</dbReference>
<protein>
    <submittedName>
        <fullName evidence="7">Peptide ABC transporter permease</fullName>
    </submittedName>
</protein>
<gene>
    <name evidence="7" type="ORF">ETSY2_01445</name>
</gene>
<dbReference type="InterPro" id="IPR000515">
    <property type="entry name" value="MetI-like"/>
</dbReference>
<evidence type="ECO:0000256" key="5">
    <source>
        <dbReference type="RuleBase" id="RU363032"/>
    </source>
</evidence>
<dbReference type="Pfam" id="PF12911">
    <property type="entry name" value="OppC_N"/>
    <property type="match status" value="1"/>
</dbReference>
<evidence type="ECO:0000256" key="4">
    <source>
        <dbReference type="ARBA" id="ARBA00023136"/>
    </source>
</evidence>
<dbReference type="InterPro" id="IPR025966">
    <property type="entry name" value="OppC_N"/>
</dbReference>
<reference evidence="7 8" key="1">
    <citation type="journal article" date="2014" name="Nature">
        <title>An environmental bacterial taxon with a large and distinct metabolic repertoire.</title>
        <authorList>
            <person name="Wilson M.C."/>
            <person name="Mori T."/>
            <person name="Ruckert C."/>
            <person name="Uria A.R."/>
            <person name="Helf M.J."/>
            <person name="Takada K."/>
            <person name="Gernert C."/>
            <person name="Steffens U.A."/>
            <person name="Heycke N."/>
            <person name="Schmitt S."/>
            <person name="Rinke C."/>
            <person name="Helfrich E.J."/>
            <person name="Brachmann A.O."/>
            <person name="Gurgui C."/>
            <person name="Wakimoto T."/>
            <person name="Kracht M."/>
            <person name="Crusemann M."/>
            <person name="Hentschel U."/>
            <person name="Abe I."/>
            <person name="Matsunaga S."/>
            <person name="Kalinowski J."/>
            <person name="Takeyama H."/>
            <person name="Piel J."/>
        </authorList>
    </citation>
    <scope>NUCLEOTIDE SEQUENCE [LARGE SCALE GENOMIC DNA]</scope>
    <source>
        <strain evidence="8">TSY2</strain>
    </source>
</reference>
<dbReference type="GO" id="GO:0055085">
    <property type="term" value="P:transmembrane transport"/>
    <property type="evidence" value="ECO:0007669"/>
    <property type="project" value="InterPro"/>
</dbReference>
<keyword evidence="2 5" id="KW-0812">Transmembrane</keyword>
<comment type="caution">
    <text evidence="7">The sequence shown here is derived from an EMBL/GenBank/DDBJ whole genome shotgun (WGS) entry which is preliminary data.</text>
</comment>
<dbReference type="PANTHER" id="PTHR43839">
    <property type="entry name" value="OPPC IN A BINDING PROTEIN-DEPENDENT TRANSPORT SYSTEM"/>
    <property type="match status" value="1"/>
</dbReference>
<feature type="transmembrane region" description="Helical" evidence="5">
    <location>
        <begin position="281"/>
        <end position="301"/>
    </location>
</feature>